<keyword evidence="2" id="KW-0812">Transmembrane</keyword>
<name>K9F172_9ACTO</name>
<dbReference type="eggNOG" id="COG4965">
    <property type="taxonomic scope" value="Bacteria"/>
</dbReference>
<keyword evidence="2" id="KW-0472">Membrane</keyword>
<evidence type="ECO:0000256" key="2">
    <source>
        <dbReference type="SAM" id="Phobius"/>
    </source>
</evidence>
<proteinExistence type="predicted"/>
<dbReference type="Proteomes" id="UP000009888">
    <property type="component" value="Unassembled WGS sequence"/>
</dbReference>
<dbReference type="PANTHER" id="PTHR35007:SF4">
    <property type="entry name" value="CONSERVED TRANSMEMBRANE PROTEIN-RELATED"/>
    <property type="match status" value="1"/>
</dbReference>
<evidence type="ECO:0000256" key="1">
    <source>
        <dbReference type="SAM" id="MobiDB-lite"/>
    </source>
</evidence>
<dbReference type="PATRIC" id="fig|883066.3.peg.1033"/>
<reference evidence="3 4" key="1">
    <citation type="submission" date="2012-09" db="EMBL/GenBank/DDBJ databases">
        <title>The Genome Sequence of Actinobaculum massiliae ACS-171-V-COL2.</title>
        <authorList>
            <consortium name="The Broad Institute Genome Sequencing Platform"/>
            <person name="Earl A."/>
            <person name="Ward D."/>
            <person name="Feldgarden M."/>
            <person name="Gevers D."/>
            <person name="Saerens B."/>
            <person name="Vaneechoutte M."/>
            <person name="Walker B."/>
            <person name="Young S.K."/>
            <person name="Zeng Q."/>
            <person name="Gargeya S."/>
            <person name="Fitzgerald M."/>
            <person name="Haas B."/>
            <person name="Abouelleil A."/>
            <person name="Alvarado L."/>
            <person name="Arachchi H.M."/>
            <person name="Berlin A."/>
            <person name="Chapman S.B."/>
            <person name="Goldberg J."/>
            <person name="Griggs A."/>
            <person name="Gujja S."/>
            <person name="Hansen M."/>
            <person name="Howarth C."/>
            <person name="Imamovic A."/>
            <person name="Larimer J."/>
            <person name="McCowen C."/>
            <person name="Montmayeur A."/>
            <person name="Murphy C."/>
            <person name="Neiman D."/>
            <person name="Pearson M."/>
            <person name="Priest M."/>
            <person name="Roberts A."/>
            <person name="Saif S."/>
            <person name="Shea T."/>
            <person name="Sisk P."/>
            <person name="Sykes S."/>
            <person name="Wortman J."/>
            <person name="Nusbaum C."/>
            <person name="Birren B."/>
        </authorList>
    </citation>
    <scope>NUCLEOTIDE SEQUENCE [LARGE SCALE GENOMIC DNA]</scope>
    <source>
        <strain evidence="4">ACS-171-V-Col2</strain>
    </source>
</reference>
<sequence length="256" mass="27192">MIVILALFILLVWLYSSTPHSSSRARPGAPDTRRTTFGLRRRRRELAPQNTPVRGSKRPERGSKRPASNAKRLARGTDIGMLAAEAAARMRSGASTEDAWRKTVARIGVPQPAGGELDDVGVPRALRHLWQGARTKRHRKKNISLNGIPPVVAVCRLSHLTGASAADVLEACAEGISDAARAAAERNIALAGPLSSSKILAFLPVIGLFLAIAFGSDPIAFLFGSPFGLVCLAASLLAELAGIVWTRKLVAKAATV</sequence>
<keyword evidence="4" id="KW-1185">Reference proteome</keyword>
<dbReference type="RefSeq" id="WP_007001197.1">
    <property type="nucleotide sequence ID" value="NZ_JH992955.1"/>
</dbReference>
<dbReference type="PANTHER" id="PTHR35007">
    <property type="entry name" value="INTEGRAL MEMBRANE PROTEIN-RELATED"/>
    <property type="match status" value="1"/>
</dbReference>
<dbReference type="AlphaFoldDB" id="K9F172"/>
<dbReference type="HOGENOM" id="CLU_091589_0_0_11"/>
<evidence type="ECO:0008006" key="5">
    <source>
        <dbReference type="Google" id="ProtNLM"/>
    </source>
</evidence>
<gene>
    <name evidence="3" type="ORF">HMPREF9233_00991</name>
</gene>
<feature type="transmembrane region" description="Helical" evidence="2">
    <location>
        <begin position="199"/>
        <end position="215"/>
    </location>
</feature>
<accession>K9F172</accession>
<protein>
    <recommendedName>
        <fullName evidence="5">Type II secretion system protein GspF domain-containing protein</fullName>
    </recommendedName>
</protein>
<evidence type="ECO:0000313" key="3">
    <source>
        <dbReference type="EMBL" id="EKU95230.1"/>
    </source>
</evidence>
<feature type="transmembrane region" description="Helical" evidence="2">
    <location>
        <begin position="227"/>
        <end position="246"/>
    </location>
</feature>
<keyword evidence="2" id="KW-1133">Transmembrane helix</keyword>
<dbReference type="EMBL" id="AGWL01000005">
    <property type="protein sequence ID" value="EKU95230.1"/>
    <property type="molecule type" value="Genomic_DNA"/>
</dbReference>
<feature type="region of interest" description="Disordered" evidence="1">
    <location>
        <begin position="19"/>
        <end position="75"/>
    </location>
</feature>
<comment type="caution">
    <text evidence="3">The sequence shown here is derived from an EMBL/GenBank/DDBJ whole genome shotgun (WGS) entry which is preliminary data.</text>
</comment>
<organism evidence="3 4">
    <name type="scientific">Actinobaculum massiliense ACS-171-V-Col2</name>
    <dbReference type="NCBI Taxonomy" id="883066"/>
    <lineage>
        <taxon>Bacteria</taxon>
        <taxon>Bacillati</taxon>
        <taxon>Actinomycetota</taxon>
        <taxon>Actinomycetes</taxon>
        <taxon>Actinomycetales</taxon>
        <taxon>Actinomycetaceae</taxon>
        <taxon>Actinobaculum</taxon>
    </lineage>
</organism>
<dbReference type="STRING" id="202789.GCA_001457435_01129"/>
<evidence type="ECO:0000313" key="4">
    <source>
        <dbReference type="Proteomes" id="UP000009888"/>
    </source>
</evidence>